<name>A0ACB7XA13_9ERIC</name>
<organism evidence="1 2">
    <name type="scientific">Vaccinium darrowii</name>
    <dbReference type="NCBI Taxonomy" id="229202"/>
    <lineage>
        <taxon>Eukaryota</taxon>
        <taxon>Viridiplantae</taxon>
        <taxon>Streptophyta</taxon>
        <taxon>Embryophyta</taxon>
        <taxon>Tracheophyta</taxon>
        <taxon>Spermatophyta</taxon>
        <taxon>Magnoliopsida</taxon>
        <taxon>eudicotyledons</taxon>
        <taxon>Gunneridae</taxon>
        <taxon>Pentapetalae</taxon>
        <taxon>asterids</taxon>
        <taxon>Ericales</taxon>
        <taxon>Ericaceae</taxon>
        <taxon>Vaccinioideae</taxon>
        <taxon>Vaccinieae</taxon>
        <taxon>Vaccinium</taxon>
    </lineage>
</organism>
<dbReference type="EMBL" id="CM037156">
    <property type="protein sequence ID" value="KAH7837360.1"/>
    <property type="molecule type" value="Genomic_DNA"/>
</dbReference>
<proteinExistence type="predicted"/>
<dbReference type="Proteomes" id="UP000828048">
    <property type="component" value="Chromosome 6"/>
</dbReference>
<protein>
    <submittedName>
        <fullName evidence="1">Uncharacterized protein</fullName>
    </submittedName>
</protein>
<reference evidence="1 2" key="1">
    <citation type="journal article" date="2021" name="Hortic Res">
        <title>High-quality reference genome and annotation aids understanding of berry development for evergreen blueberry (Vaccinium darrowii).</title>
        <authorList>
            <person name="Yu J."/>
            <person name="Hulse-Kemp A.M."/>
            <person name="Babiker E."/>
            <person name="Staton M."/>
        </authorList>
    </citation>
    <scope>NUCLEOTIDE SEQUENCE [LARGE SCALE GENOMIC DNA]</scope>
    <source>
        <strain evidence="2">cv. NJ 8807/NJ 8810</strain>
        <tissue evidence="1">Young leaf</tissue>
    </source>
</reference>
<evidence type="ECO:0000313" key="1">
    <source>
        <dbReference type="EMBL" id="KAH7837360.1"/>
    </source>
</evidence>
<accession>A0ACB7XA13</accession>
<gene>
    <name evidence="1" type="ORF">Vadar_012959</name>
</gene>
<evidence type="ECO:0000313" key="2">
    <source>
        <dbReference type="Proteomes" id="UP000828048"/>
    </source>
</evidence>
<comment type="caution">
    <text evidence="1">The sequence shown here is derived from an EMBL/GenBank/DDBJ whole genome shotgun (WGS) entry which is preliminary data.</text>
</comment>
<keyword evidence="2" id="KW-1185">Reference proteome</keyword>
<sequence length="370" mass="41553">MVGPVMNEPDFNETYNKAKEIKQFEDTKSGVKGLVDSGVTKIPKFFVHPKESLPSPTPNAVTPLELPSIDFSGAESAGERRREVVEEIRKAASTWGFFRMVNHGVPISAMDAMLEATRRFHEQATEDKKGLYSGDGRLKVRFTSNAPTRESEVGCWRDILTCVFQDDCLDPQVLPSVCRKEAQEYVKCMIKLRETMAELISEALGLNNDYLSSIECMKSEALACLYYPFCPEPNLTMGNAKHSDTTFLTVLLQDHNIGGLQILHQNQWVDVPPIHGTLIANVGDLMQIISNDKFKSVEHRVLAQPIGPRLSVACFFHPSTKAISKPFGPIKELLSEKNPPLYRDFLVHEYVAYYKLNYGLIASALPHYRL</sequence>